<reference evidence="4" key="1">
    <citation type="journal article" date="2019" name="Int. J. Syst. Evol. Microbiol.">
        <title>The Global Catalogue of Microorganisms (GCM) 10K type strain sequencing project: providing services to taxonomists for standard genome sequencing and annotation.</title>
        <authorList>
            <consortium name="The Broad Institute Genomics Platform"/>
            <consortium name="The Broad Institute Genome Sequencing Center for Infectious Disease"/>
            <person name="Wu L."/>
            <person name="Ma J."/>
        </authorList>
    </citation>
    <scope>NUCLEOTIDE SEQUENCE [LARGE SCALE GENOMIC DNA]</scope>
    <source>
        <strain evidence="4">CGMCC 1.6960</strain>
    </source>
</reference>
<keyword evidence="2" id="KW-1133">Transmembrane helix</keyword>
<proteinExistence type="predicted"/>
<name>A0ABQ2KBS5_9MICO</name>
<feature type="transmembrane region" description="Helical" evidence="2">
    <location>
        <begin position="113"/>
        <end position="134"/>
    </location>
</feature>
<feature type="transmembrane region" description="Helical" evidence="2">
    <location>
        <begin position="155"/>
        <end position="174"/>
    </location>
</feature>
<keyword evidence="2" id="KW-0812">Transmembrane</keyword>
<dbReference type="Proteomes" id="UP000626982">
    <property type="component" value="Unassembled WGS sequence"/>
</dbReference>
<feature type="compositionally biased region" description="Low complexity" evidence="1">
    <location>
        <begin position="226"/>
        <end position="239"/>
    </location>
</feature>
<accession>A0ABQ2KBS5</accession>
<dbReference type="EMBL" id="BMLM01000001">
    <property type="protein sequence ID" value="GGN76976.1"/>
    <property type="molecule type" value="Genomic_DNA"/>
</dbReference>
<sequence length="239" mass="25443">MDGARFDADGDPTREESLSRLLGGGRTALEASIPPIAFLAAWLASGGALSVAVGWSIAASAALVVVALVQRRRPRAALIGMLATAVAAMVAYYTGDARDFFLIQLLSNAASALAWAISILVRWPLLGVIVGGLIGTRTRWRRDPALLRAYARASWIWVLQYVVRVVVFTALWWLDEPTWLAVMRAALTYPLVIACVAASGWVLFAAIPKGHPGVRKPQAPEEGRAAHPSAAPDTPADPA</sequence>
<keyword evidence="2" id="KW-0472">Membrane</keyword>
<protein>
    <recommendedName>
        <fullName evidence="5">DUF3159 domain-containing protein</fullName>
    </recommendedName>
</protein>
<organism evidence="3 4">
    <name type="scientific">Agrococcus terreus</name>
    <dbReference type="NCBI Taxonomy" id="574649"/>
    <lineage>
        <taxon>Bacteria</taxon>
        <taxon>Bacillati</taxon>
        <taxon>Actinomycetota</taxon>
        <taxon>Actinomycetes</taxon>
        <taxon>Micrococcales</taxon>
        <taxon>Microbacteriaceae</taxon>
        <taxon>Agrococcus</taxon>
    </lineage>
</organism>
<feature type="transmembrane region" description="Helical" evidence="2">
    <location>
        <begin position="36"/>
        <end position="69"/>
    </location>
</feature>
<evidence type="ECO:0000256" key="2">
    <source>
        <dbReference type="SAM" id="Phobius"/>
    </source>
</evidence>
<evidence type="ECO:0008006" key="5">
    <source>
        <dbReference type="Google" id="ProtNLM"/>
    </source>
</evidence>
<dbReference type="Pfam" id="PF11361">
    <property type="entry name" value="DUF3159"/>
    <property type="match status" value="1"/>
</dbReference>
<feature type="transmembrane region" description="Helical" evidence="2">
    <location>
        <begin position="186"/>
        <end position="207"/>
    </location>
</feature>
<keyword evidence="4" id="KW-1185">Reference proteome</keyword>
<feature type="transmembrane region" description="Helical" evidence="2">
    <location>
        <begin position="76"/>
        <end position="93"/>
    </location>
</feature>
<evidence type="ECO:0000256" key="1">
    <source>
        <dbReference type="SAM" id="MobiDB-lite"/>
    </source>
</evidence>
<comment type="caution">
    <text evidence="3">The sequence shown here is derived from an EMBL/GenBank/DDBJ whole genome shotgun (WGS) entry which is preliminary data.</text>
</comment>
<gene>
    <name evidence="3" type="ORF">GCM10010968_00980</name>
</gene>
<dbReference type="InterPro" id="IPR016566">
    <property type="entry name" value="UCP010219"/>
</dbReference>
<feature type="region of interest" description="Disordered" evidence="1">
    <location>
        <begin position="214"/>
        <end position="239"/>
    </location>
</feature>
<evidence type="ECO:0000313" key="4">
    <source>
        <dbReference type="Proteomes" id="UP000626982"/>
    </source>
</evidence>
<evidence type="ECO:0000313" key="3">
    <source>
        <dbReference type="EMBL" id="GGN76976.1"/>
    </source>
</evidence>